<keyword evidence="2" id="KW-1185">Reference proteome</keyword>
<organism evidence="1 2">
    <name type="scientific">Melia azedarach</name>
    <name type="common">Chinaberry tree</name>
    <dbReference type="NCBI Taxonomy" id="155640"/>
    <lineage>
        <taxon>Eukaryota</taxon>
        <taxon>Viridiplantae</taxon>
        <taxon>Streptophyta</taxon>
        <taxon>Embryophyta</taxon>
        <taxon>Tracheophyta</taxon>
        <taxon>Spermatophyta</taxon>
        <taxon>Magnoliopsida</taxon>
        <taxon>eudicotyledons</taxon>
        <taxon>Gunneridae</taxon>
        <taxon>Pentapetalae</taxon>
        <taxon>rosids</taxon>
        <taxon>malvids</taxon>
        <taxon>Sapindales</taxon>
        <taxon>Meliaceae</taxon>
        <taxon>Melia</taxon>
    </lineage>
</organism>
<dbReference type="Proteomes" id="UP001164539">
    <property type="component" value="Chromosome 6"/>
</dbReference>
<name>A0ACC1XXG7_MELAZ</name>
<protein>
    <submittedName>
        <fullName evidence="1">Photosystem I reaction centre subunit N</fullName>
    </submittedName>
</protein>
<gene>
    <name evidence="1" type="ORF">OWV82_011188</name>
</gene>
<comment type="caution">
    <text evidence="1">The sequence shown here is derived from an EMBL/GenBank/DDBJ whole genome shotgun (WGS) entry which is preliminary data.</text>
</comment>
<evidence type="ECO:0000313" key="2">
    <source>
        <dbReference type="Proteomes" id="UP001164539"/>
    </source>
</evidence>
<proteinExistence type="predicted"/>
<evidence type="ECO:0000313" key="1">
    <source>
        <dbReference type="EMBL" id="KAJ4716126.1"/>
    </source>
</evidence>
<reference evidence="1 2" key="1">
    <citation type="journal article" date="2023" name="Science">
        <title>Complex scaffold remodeling in plant triterpene biosynthesis.</title>
        <authorList>
            <person name="De La Pena R."/>
            <person name="Hodgson H."/>
            <person name="Liu J.C."/>
            <person name="Stephenson M.J."/>
            <person name="Martin A.C."/>
            <person name="Owen C."/>
            <person name="Harkess A."/>
            <person name="Leebens-Mack J."/>
            <person name="Jimenez L.E."/>
            <person name="Osbourn A."/>
            <person name="Sattely E.S."/>
        </authorList>
    </citation>
    <scope>NUCLEOTIDE SEQUENCE [LARGE SCALE GENOMIC DNA]</scope>
    <source>
        <strain evidence="2">cv. JPN11</strain>
        <tissue evidence="1">Leaf</tissue>
    </source>
</reference>
<dbReference type="EMBL" id="CM051399">
    <property type="protein sequence ID" value="KAJ4716126.1"/>
    <property type="molecule type" value="Genomic_DNA"/>
</dbReference>
<sequence>MSSIGQSILMALTVTVNKYASLNVQAVPRRSEAKAPKTARAKAQPRAAATTVSVNDIGRRGLLLSTVVAAPQVNNDSRTQLLQKYLKKSEENKAKNDKERMDSYYKRNYKDYFEFIEGSLKGKNEQQLSESEKGILEWLQTNK</sequence>
<accession>A0ACC1XXG7</accession>